<protein>
    <recommendedName>
        <fullName evidence="4">FXSXX-COOH protein</fullName>
    </recommendedName>
</protein>
<name>A0ABS5YQ70_9ACTN</name>
<accession>A0ABS5YQ70</accession>
<keyword evidence="3" id="KW-1185">Reference proteome</keyword>
<evidence type="ECO:0008006" key="4">
    <source>
        <dbReference type="Google" id="ProtNLM"/>
    </source>
</evidence>
<evidence type="ECO:0000313" key="2">
    <source>
        <dbReference type="EMBL" id="MBU2665597.1"/>
    </source>
</evidence>
<dbReference type="EMBL" id="JAHKKG010000005">
    <property type="protein sequence ID" value="MBU2665597.1"/>
    <property type="molecule type" value="Genomic_DNA"/>
</dbReference>
<proteinExistence type="predicted"/>
<comment type="caution">
    <text evidence="2">The sequence shown here is derived from an EMBL/GenBank/DDBJ whole genome shotgun (WGS) entry which is preliminary data.</text>
</comment>
<evidence type="ECO:0000313" key="3">
    <source>
        <dbReference type="Proteomes" id="UP001519654"/>
    </source>
</evidence>
<organism evidence="2 3">
    <name type="scientific">Paractinoplanes bogorensis</name>
    <dbReference type="NCBI Taxonomy" id="1610840"/>
    <lineage>
        <taxon>Bacteria</taxon>
        <taxon>Bacillati</taxon>
        <taxon>Actinomycetota</taxon>
        <taxon>Actinomycetes</taxon>
        <taxon>Micromonosporales</taxon>
        <taxon>Micromonosporaceae</taxon>
        <taxon>Paractinoplanes</taxon>
    </lineage>
</organism>
<sequence>MPLPSAKTPAPRPLDLARRSPIDQIERTASATIVRRIVGLERVRDRADVTPFSSGI</sequence>
<dbReference type="RefSeq" id="WP_215788783.1">
    <property type="nucleotide sequence ID" value="NZ_JAHKKG010000005.1"/>
</dbReference>
<gene>
    <name evidence="2" type="ORF">KOI35_18975</name>
</gene>
<reference evidence="2 3" key="1">
    <citation type="submission" date="2021-06" db="EMBL/GenBank/DDBJ databases">
        <title>Actinoplanes lichenicola sp. nov., and Actinoplanes ovalisporus sp. nov., isolated from lichen in Thailand.</title>
        <authorList>
            <person name="Saeng-In P."/>
            <person name="Kanchanasin P."/>
            <person name="Yuki M."/>
            <person name="Kudo T."/>
            <person name="Ohkuma M."/>
            <person name="Phongsopitanun W."/>
            <person name="Tanasupawat S."/>
        </authorList>
    </citation>
    <scope>NUCLEOTIDE SEQUENCE [LARGE SCALE GENOMIC DNA]</scope>
    <source>
        <strain evidence="2 3">NBRC 110975</strain>
    </source>
</reference>
<feature type="region of interest" description="Disordered" evidence="1">
    <location>
        <begin position="1"/>
        <end position="21"/>
    </location>
</feature>
<evidence type="ECO:0000256" key="1">
    <source>
        <dbReference type="SAM" id="MobiDB-lite"/>
    </source>
</evidence>
<dbReference type="Proteomes" id="UP001519654">
    <property type="component" value="Unassembled WGS sequence"/>
</dbReference>